<dbReference type="InterPro" id="IPR012133">
    <property type="entry name" value="Alpha-hydoxy_acid_DH_FMN"/>
</dbReference>
<dbReference type="PROSITE" id="PS00557">
    <property type="entry name" value="FMN_HYDROXY_ACID_DH_1"/>
    <property type="match status" value="1"/>
</dbReference>
<dbReference type="SUPFAM" id="SSF51395">
    <property type="entry name" value="FMN-linked oxidoreductases"/>
    <property type="match status" value="1"/>
</dbReference>
<dbReference type="InterPro" id="IPR008259">
    <property type="entry name" value="FMN_hydac_DH_AS"/>
</dbReference>
<gene>
    <name evidence="7" type="ORF">P3W24_15915</name>
</gene>
<evidence type="ECO:0000256" key="4">
    <source>
        <dbReference type="ARBA" id="ARBA00023002"/>
    </source>
</evidence>
<protein>
    <submittedName>
        <fullName evidence="7">Alpha-hydroxy acid oxidase</fullName>
    </submittedName>
</protein>
<evidence type="ECO:0000313" key="7">
    <source>
        <dbReference type="EMBL" id="MDF4026460.1"/>
    </source>
</evidence>
<organism evidence="7 8">
    <name type="scientific">Luteibacter sahnii</name>
    <dbReference type="NCBI Taxonomy" id="3021977"/>
    <lineage>
        <taxon>Bacteria</taxon>
        <taxon>Pseudomonadati</taxon>
        <taxon>Pseudomonadota</taxon>
        <taxon>Gammaproteobacteria</taxon>
        <taxon>Lysobacterales</taxon>
        <taxon>Rhodanobacteraceae</taxon>
        <taxon>Luteibacter</taxon>
    </lineage>
</organism>
<feature type="domain" description="FMN hydroxy acid dehydrogenase" evidence="6">
    <location>
        <begin position="1"/>
        <end position="380"/>
    </location>
</feature>
<dbReference type="CDD" id="cd02809">
    <property type="entry name" value="alpha_hydroxyacid_oxid_FMN"/>
    <property type="match status" value="1"/>
</dbReference>
<dbReference type="PANTHER" id="PTHR10578">
    <property type="entry name" value="S -2-HYDROXY-ACID OXIDASE-RELATED"/>
    <property type="match status" value="1"/>
</dbReference>
<evidence type="ECO:0000259" key="6">
    <source>
        <dbReference type="PROSITE" id="PS51349"/>
    </source>
</evidence>
<comment type="cofactor">
    <cofactor evidence="1">
        <name>FMN</name>
        <dbReference type="ChEBI" id="CHEBI:58210"/>
    </cofactor>
</comment>
<accession>A0ABT6BE90</accession>
<evidence type="ECO:0000256" key="1">
    <source>
        <dbReference type="ARBA" id="ARBA00001917"/>
    </source>
</evidence>
<dbReference type="Proteomes" id="UP001528850">
    <property type="component" value="Unassembled WGS sequence"/>
</dbReference>
<dbReference type="PIRSF" id="PIRSF000138">
    <property type="entry name" value="Al-hdrx_acd_dh"/>
    <property type="match status" value="1"/>
</dbReference>
<sequence length="380" mass="42129">MNAIACIDDLRRVARSRLPRVLYDYVHGGSWTESACRANVEDFRDVLLLQRVGRDVSSRSTRTRMLGQDASMPVALAPAGLTGLLYPDGEIAAARAARGMGVPFTLSTMSICSIEDIARHVGGDFWFQLYVMRDRAFVRRLVDRARDAGCPVLVLTLDLQAQGIRYRDLHNRLSVPLRITPSTLWDMATRPRWAMRLLRARRRRFGNLLDAHEGDTSMRGLAAWTQAQFDPTLSWEDVAWIRDLWPGKLVLKGITDPADARQAAHLGADGVIVSNHGGRQLDAVPSSIRMLEHVVGEVGSQLEVHLDGGVRDGQDVVRALGLGAKGVFVGRPYLYGLAATGEDGVRQCLELLRRDMDLVMAFCGVCDVTEIDRRVIFGTR</sequence>
<dbReference type="EMBL" id="JARJJS010000004">
    <property type="protein sequence ID" value="MDF4026460.1"/>
    <property type="molecule type" value="Genomic_DNA"/>
</dbReference>
<dbReference type="PANTHER" id="PTHR10578:SF107">
    <property type="entry name" value="2-HYDROXYACID OXIDASE 1"/>
    <property type="match status" value="1"/>
</dbReference>
<evidence type="ECO:0000256" key="3">
    <source>
        <dbReference type="ARBA" id="ARBA00022643"/>
    </source>
</evidence>
<evidence type="ECO:0000313" key="8">
    <source>
        <dbReference type="Proteomes" id="UP001528850"/>
    </source>
</evidence>
<keyword evidence="8" id="KW-1185">Reference proteome</keyword>
<keyword evidence="4" id="KW-0560">Oxidoreductase</keyword>
<comment type="similarity">
    <text evidence="5">Belongs to the FMN-dependent alpha-hydroxy acid dehydrogenase family.</text>
</comment>
<reference evidence="7 8" key="1">
    <citation type="journal article" date="2024" name="Curr. Microbiol.">
        <title>Luteibacter sahnii sp. nov., A Novel Yellow-Colored Xanthomonadin Pigment Producing Probiotic Bacterium from Healthy Rice Seed Microbiome.</title>
        <authorList>
            <person name="Jaiswal G."/>
            <person name="Rana R."/>
            <person name="Nayak P.K."/>
            <person name="Chouhan R."/>
            <person name="Gandhi S.G."/>
            <person name="Patel H.K."/>
            <person name="Patil P.B."/>
        </authorList>
    </citation>
    <scope>NUCLEOTIDE SEQUENCE [LARGE SCALE GENOMIC DNA]</scope>
    <source>
        <strain evidence="7 8">PPL201</strain>
    </source>
</reference>
<dbReference type="NCBIfam" id="NF008398">
    <property type="entry name" value="PRK11197.1"/>
    <property type="match status" value="1"/>
</dbReference>
<evidence type="ECO:0000256" key="5">
    <source>
        <dbReference type="ARBA" id="ARBA00024042"/>
    </source>
</evidence>
<proteinExistence type="inferred from homology"/>
<name>A0ABT6BE90_9GAMM</name>
<dbReference type="Pfam" id="PF01070">
    <property type="entry name" value="FMN_dh"/>
    <property type="match status" value="1"/>
</dbReference>
<keyword evidence="2" id="KW-0285">Flavoprotein</keyword>
<dbReference type="Gene3D" id="3.20.20.70">
    <property type="entry name" value="Aldolase class I"/>
    <property type="match status" value="1"/>
</dbReference>
<dbReference type="InterPro" id="IPR013785">
    <property type="entry name" value="Aldolase_TIM"/>
</dbReference>
<dbReference type="PROSITE" id="PS51349">
    <property type="entry name" value="FMN_HYDROXY_ACID_DH_2"/>
    <property type="match status" value="1"/>
</dbReference>
<dbReference type="InterPro" id="IPR000262">
    <property type="entry name" value="FMN-dep_DH"/>
</dbReference>
<keyword evidence="3" id="KW-0288">FMN</keyword>
<dbReference type="InterPro" id="IPR037396">
    <property type="entry name" value="FMN_HAD"/>
</dbReference>
<evidence type="ECO:0000256" key="2">
    <source>
        <dbReference type="ARBA" id="ARBA00022630"/>
    </source>
</evidence>
<comment type="caution">
    <text evidence="7">The sequence shown here is derived from an EMBL/GenBank/DDBJ whole genome shotgun (WGS) entry which is preliminary data.</text>
</comment>